<dbReference type="Gene3D" id="3.40.710.10">
    <property type="entry name" value="DD-peptidase/beta-lactamase superfamily"/>
    <property type="match status" value="1"/>
</dbReference>
<protein>
    <recommendedName>
        <fullName evidence="1">Beta-lactamase-related domain-containing protein</fullName>
    </recommendedName>
</protein>
<name>A0ABQ3IDM2_9PSEU</name>
<comment type="caution">
    <text evidence="2">The sequence shown here is derived from an EMBL/GenBank/DDBJ whole genome shotgun (WGS) entry which is preliminary data.</text>
</comment>
<dbReference type="Proteomes" id="UP000605897">
    <property type="component" value="Unassembled WGS sequence"/>
</dbReference>
<evidence type="ECO:0000313" key="3">
    <source>
        <dbReference type="Proteomes" id="UP000605897"/>
    </source>
</evidence>
<dbReference type="InterPro" id="IPR050789">
    <property type="entry name" value="Diverse_Enzym_Activities"/>
</dbReference>
<dbReference type="InterPro" id="IPR012338">
    <property type="entry name" value="Beta-lactam/transpept-like"/>
</dbReference>
<sequence length="535" mass="57161">MVGLVRLSTGQTDLSGTGEASMKLSLARRWAALAGVLSVALLATALRAPDPATATAGTVCADAGDRYETARPEQVGLDPATLGHALNLMSVNGSETVQVYRHNCLVGTGIFDPLLGNVPGNNWSQTKTITALLAGRAVTLGRLSVDDPIGKYLPAGLGDAAHRGVTVRQLLTQTSGVRANWTRELNLAMPDRVQEFLSLPFDHEPGTFYRYSQTGPSVVAYVVQRAVGEDLQEFAQRELFEPLGIPRDRWFWLRDRSGNTDGWSNLFLPGNEFGRIGQLLANDGTFRGERLIAESYLRELRTPSPANPGYGYLTWLNAGPYWITPSAFAATRNPAPMIASAPADMYFSYGFFGQHVFVIPGLDMVVTRSSGTLNWPPSRLDAGDPLTAVAPGQTTRIEYEFFRLLMQSVVTPRQPAAPPYVAPKPGAVDPSLFVSVPDNLAVAQVGPNAPKGCTIFGCGGNLAAAGTIRSLMDVPRTGFPALTALPAGTTQLAQQVPDLLPRLLDGWQQTARITGEQLPAALPALLASLQQSVGG</sequence>
<accession>A0ABQ3IDM2</accession>
<evidence type="ECO:0000313" key="2">
    <source>
        <dbReference type="EMBL" id="GHE75620.1"/>
    </source>
</evidence>
<feature type="domain" description="Beta-lactamase-related" evidence="1">
    <location>
        <begin position="123"/>
        <end position="376"/>
    </location>
</feature>
<organism evidence="2 3">
    <name type="scientific">Amycolatopsis deserti</name>
    <dbReference type="NCBI Taxonomy" id="185696"/>
    <lineage>
        <taxon>Bacteria</taxon>
        <taxon>Bacillati</taxon>
        <taxon>Actinomycetota</taxon>
        <taxon>Actinomycetes</taxon>
        <taxon>Pseudonocardiales</taxon>
        <taxon>Pseudonocardiaceae</taxon>
        <taxon>Amycolatopsis</taxon>
    </lineage>
</organism>
<evidence type="ECO:0000259" key="1">
    <source>
        <dbReference type="Pfam" id="PF00144"/>
    </source>
</evidence>
<dbReference type="SUPFAM" id="SSF56601">
    <property type="entry name" value="beta-lactamase/transpeptidase-like"/>
    <property type="match status" value="1"/>
</dbReference>
<dbReference type="Pfam" id="PF00144">
    <property type="entry name" value="Beta-lactamase"/>
    <property type="match status" value="1"/>
</dbReference>
<dbReference type="PANTHER" id="PTHR43283:SF7">
    <property type="entry name" value="BETA-LACTAMASE-RELATED DOMAIN-CONTAINING PROTEIN"/>
    <property type="match status" value="1"/>
</dbReference>
<dbReference type="EMBL" id="BNAU01000001">
    <property type="protein sequence ID" value="GHE75620.1"/>
    <property type="molecule type" value="Genomic_DNA"/>
</dbReference>
<dbReference type="InterPro" id="IPR001466">
    <property type="entry name" value="Beta-lactam-related"/>
</dbReference>
<dbReference type="PANTHER" id="PTHR43283">
    <property type="entry name" value="BETA-LACTAMASE-RELATED"/>
    <property type="match status" value="1"/>
</dbReference>
<keyword evidence="3" id="KW-1185">Reference proteome</keyword>
<reference evidence="3" key="1">
    <citation type="journal article" date="2019" name="Int. J. Syst. Evol. Microbiol.">
        <title>The Global Catalogue of Microorganisms (GCM) 10K type strain sequencing project: providing services to taxonomists for standard genome sequencing and annotation.</title>
        <authorList>
            <consortium name="The Broad Institute Genomics Platform"/>
            <consortium name="The Broad Institute Genome Sequencing Center for Infectious Disease"/>
            <person name="Wu L."/>
            <person name="Ma J."/>
        </authorList>
    </citation>
    <scope>NUCLEOTIDE SEQUENCE [LARGE SCALE GENOMIC DNA]</scope>
    <source>
        <strain evidence="3">CGMCC 4.7677</strain>
    </source>
</reference>
<proteinExistence type="predicted"/>
<gene>
    <name evidence="2" type="ORF">GCM10017786_00430</name>
</gene>